<dbReference type="Gene3D" id="1.25.40.10">
    <property type="entry name" value="Tetratricopeptide repeat domain"/>
    <property type="match status" value="2"/>
</dbReference>
<dbReference type="Pfam" id="PF07593">
    <property type="entry name" value="UnbV_ASPIC"/>
    <property type="match status" value="1"/>
</dbReference>
<evidence type="ECO:0000313" key="5">
    <source>
        <dbReference type="Proteomes" id="UP000318081"/>
    </source>
</evidence>
<evidence type="ECO:0000313" key="4">
    <source>
        <dbReference type="EMBL" id="QDV84367.1"/>
    </source>
</evidence>
<keyword evidence="5" id="KW-1185">Reference proteome</keyword>
<evidence type="ECO:0000256" key="1">
    <source>
        <dbReference type="ARBA" id="ARBA00022729"/>
    </source>
</evidence>
<feature type="region of interest" description="Disordered" evidence="2">
    <location>
        <begin position="16"/>
        <end position="37"/>
    </location>
</feature>
<dbReference type="PANTHER" id="PTHR16026">
    <property type="entry name" value="CARTILAGE ACIDIC PROTEIN 1"/>
    <property type="match status" value="1"/>
</dbReference>
<reference evidence="4 5" key="1">
    <citation type="submission" date="2019-02" db="EMBL/GenBank/DDBJ databases">
        <title>Deep-cultivation of Planctomycetes and their phenomic and genomic characterization uncovers novel biology.</title>
        <authorList>
            <person name="Wiegand S."/>
            <person name="Jogler M."/>
            <person name="Boedeker C."/>
            <person name="Pinto D."/>
            <person name="Vollmers J."/>
            <person name="Rivas-Marin E."/>
            <person name="Kohn T."/>
            <person name="Peeters S.H."/>
            <person name="Heuer A."/>
            <person name="Rast P."/>
            <person name="Oberbeckmann S."/>
            <person name="Bunk B."/>
            <person name="Jeske O."/>
            <person name="Meyerdierks A."/>
            <person name="Storesund J.E."/>
            <person name="Kallscheuer N."/>
            <person name="Luecker S."/>
            <person name="Lage O.M."/>
            <person name="Pohl T."/>
            <person name="Merkel B.J."/>
            <person name="Hornburger P."/>
            <person name="Mueller R.-W."/>
            <person name="Bruemmer F."/>
            <person name="Labrenz M."/>
            <person name="Spormann A.M."/>
            <person name="Op den Camp H."/>
            <person name="Overmann J."/>
            <person name="Amann R."/>
            <person name="Jetten M.S.M."/>
            <person name="Mascher T."/>
            <person name="Medema M.H."/>
            <person name="Devos D.P."/>
            <person name="Kaster A.-K."/>
            <person name="Ovreas L."/>
            <person name="Rohde M."/>
            <person name="Galperin M.Y."/>
            <person name="Jogler C."/>
        </authorList>
    </citation>
    <scope>NUCLEOTIDE SEQUENCE [LARGE SCALE GENOMIC DNA]</scope>
    <source>
        <strain evidence="4 5">TBK1r</strain>
    </source>
</reference>
<dbReference type="EMBL" id="CP036432">
    <property type="protein sequence ID" value="QDV84367.1"/>
    <property type="molecule type" value="Genomic_DNA"/>
</dbReference>
<evidence type="ECO:0000259" key="3">
    <source>
        <dbReference type="Pfam" id="PF07593"/>
    </source>
</evidence>
<dbReference type="Proteomes" id="UP000318081">
    <property type="component" value="Chromosome"/>
</dbReference>
<organism evidence="4 5">
    <name type="scientific">Stieleria magnilauensis</name>
    <dbReference type="NCBI Taxonomy" id="2527963"/>
    <lineage>
        <taxon>Bacteria</taxon>
        <taxon>Pseudomonadati</taxon>
        <taxon>Planctomycetota</taxon>
        <taxon>Planctomycetia</taxon>
        <taxon>Pirellulales</taxon>
        <taxon>Pirellulaceae</taxon>
        <taxon>Stieleria</taxon>
    </lineage>
</organism>
<dbReference type="InterPro" id="IPR013517">
    <property type="entry name" value="FG-GAP"/>
</dbReference>
<dbReference type="SUPFAM" id="SSF69318">
    <property type="entry name" value="Integrin alpha N-terminal domain"/>
    <property type="match status" value="1"/>
</dbReference>
<proteinExistence type="predicted"/>
<accession>A0ABX5XQT5</accession>
<dbReference type="Pfam" id="PF13517">
    <property type="entry name" value="FG-GAP_3"/>
    <property type="match status" value="1"/>
</dbReference>
<dbReference type="SUPFAM" id="SSF48452">
    <property type="entry name" value="TPR-like"/>
    <property type="match status" value="1"/>
</dbReference>
<name>A0ABX5XQT5_9BACT</name>
<gene>
    <name evidence="4" type="ORF">TBK1r_33120</name>
</gene>
<sequence length="993" mass="108058">MGCVLCGVMAGGCDGTKPNAPPSSGGASAEAAGESQDPRALMESAMQAGDWQRADRYAKAALIADPNDPDLVSLVAKVNAYCDRKRDAANLLVEAAKLADYRPPARVNLAVQALVEVGEIYPAIELLEQSLATHPEANQQRRMLVGFLAEVQRTDRIGPHLKALIQNRAFDLSLLLATTERSSRRLSENTASRLLQRNPTDRRVRLSDAFLFLYRHDATRAIDVLEDILQQHPNFAPAHAMYGQALVLAGRWEQLPQWIETAPAGSPDFAGYWLTLGDAAMHHDETAAAVRAYWEATRRDSSNSLAWDQLRFAIQRLQAGESEFRDAISKAQLAVVSDHADALLTLREHFNEFTGGGSVSQTGAAQVARSLLNVGRVWEAEAWSAVATTLSEDPSDQLKTLRNEIVRQLGQSQEWVSTQNASGRLDLAFLPPPQLGSASAVELRSSVIATIPTHDHLRMSEQSLSWGLDAVGQGNNPTNARLAALIRSTGVGGGAIDYDLDGRPDLMMMNAGGTMLQNDSIANDLMRNLGDTFVRVSPRAGVADRGYGQGVAIGDFNGDGFPDLFFANLGANRLLHNNGDGSFTDCTERLRDDQPPAWSTSAAMVDINGDSILDLLVTNYCKTVENLDKACPNEEGVLGPCHPLKFPAEYDQFFLATGTGEFEDVTDTWIDRSSPGRGLGIVAGALDGQNLGIFVANDMSRNAFYTRAAGERMKLDETASARGVAVDAVTRAQASMGIASSDFDLDGDLDFYVTGFAREYNVYYEQISPGMWKDETGKLGLVEPTLSQVGFGTQAIDMDNDGIDEIIVTNGHIGEFSGPDVPPYELPMQLFRRGATGRFELVEDDAWGEYFRTPHVGRALWTTDVNRDGRNDVMVTHTHEQVRLLVNETESPNHRIAFRLVGTDSSRDAVGAVIRFRCDGRSRTIWSLAGDGYFCSNEKTLIAGLAESDRVTDLSVTWPDGSVDRIGTLAADHVYLITQGLGEAFSLFEYGRP</sequence>
<feature type="compositionally biased region" description="Low complexity" evidence="2">
    <location>
        <begin position="22"/>
        <end position="35"/>
    </location>
</feature>
<dbReference type="InterPro" id="IPR027039">
    <property type="entry name" value="Crtac1"/>
</dbReference>
<dbReference type="InterPro" id="IPR011519">
    <property type="entry name" value="UnbV_ASPIC"/>
</dbReference>
<dbReference type="InterPro" id="IPR011990">
    <property type="entry name" value="TPR-like_helical_dom_sf"/>
</dbReference>
<dbReference type="InterPro" id="IPR028994">
    <property type="entry name" value="Integrin_alpha_N"/>
</dbReference>
<dbReference type="PANTHER" id="PTHR16026:SF0">
    <property type="entry name" value="CARTILAGE ACIDIC PROTEIN 1"/>
    <property type="match status" value="1"/>
</dbReference>
<evidence type="ECO:0000256" key="2">
    <source>
        <dbReference type="SAM" id="MobiDB-lite"/>
    </source>
</evidence>
<dbReference type="Gene3D" id="2.130.10.130">
    <property type="entry name" value="Integrin alpha, N-terminal"/>
    <property type="match status" value="2"/>
</dbReference>
<protein>
    <submittedName>
        <fullName evidence="4">Tetratricopeptide repeat protein</fullName>
    </submittedName>
</protein>
<keyword evidence="1" id="KW-0732">Signal</keyword>
<feature type="domain" description="ASPIC/UnbV" evidence="3">
    <location>
        <begin position="909"/>
        <end position="975"/>
    </location>
</feature>